<evidence type="ECO:0000256" key="3">
    <source>
        <dbReference type="PROSITE-ProRule" id="PRU01353"/>
    </source>
</evidence>
<organism evidence="8 9">
    <name type="scientific">Streptomyces monticola</name>
    <dbReference type="NCBI Taxonomy" id="2666263"/>
    <lineage>
        <taxon>Bacteria</taxon>
        <taxon>Bacillati</taxon>
        <taxon>Actinomycetota</taxon>
        <taxon>Actinomycetes</taxon>
        <taxon>Kitasatosporales</taxon>
        <taxon>Streptomycetaceae</taxon>
        <taxon>Streptomyces</taxon>
    </lineage>
</organism>
<feature type="region of interest" description="Disordered" evidence="4">
    <location>
        <begin position="643"/>
        <end position="664"/>
    </location>
</feature>
<evidence type="ECO:0000313" key="9">
    <source>
        <dbReference type="Proteomes" id="UP001596523"/>
    </source>
</evidence>
<dbReference type="PANTHER" id="PTHR13170">
    <property type="entry name" value="O-GLCNACASE"/>
    <property type="match status" value="1"/>
</dbReference>
<name>A0ABW2JF43_9ACTN</name>
<dbReference type="Pfam" id="PF21774">
    <property type="entry name" value="NagJ_C"/>
    <property type="match status" value="1"/>
</dbReference>
<comment type="similarity">
    <text evidence="3">Belongs to the glycosyl hydrolase 84 family.</text>
</comment>
<dbReference type="InterPro" id="IPR011496">
    <property type="entry name" value="O-GlcNAcase_cat"/>
</dbReference>
<protein>
    <submittedName>
        <fullName evidence="8">Beta-N-acetylglucosaminidase domain-containing protein</fullName>
    </submittedName>
</protein>
<dbReference type="SUPFAM" id="SSF49785">
    <property type="entry name" value="Galactose-binding domain-like"/>
    <property type="match status" value="1"/>
</dbReference>
<feature type="compositionally biased region" description="Polar residues" evidence="4">
    <location>
        <begin position="651"/>
        <end position="662"/>
    </location>
</feature>
<dbReference type="Pfam" id="PF02838">
    <property type="entry name" value="Glyco_hydro_20b"/>
    <property type="match status" value="1"/>
</dbReference>
<gene>
    <name evidence="8" type="ORF">ACFQVC_10625</name>
</gene>
<feature type="chain" id="PRO_5047029651" evidence="5">
    <location>
        <begin position="33"/>
        <end position="890"/>
    </location>
</feature>
<evidence type="ECO:0000256" key="2">
    <source>
        <dbReference type="ARBA" id="ARBA00023295"/>
    </source>
</evidence>
<proteinExistence type="inferred from homology"/>
<dbReference type="EMBL" id="JBHTCF010000003">
    <property type="protein sequence ID" value="MFC7304669.1"/>
    <property type="molecule type" value="Genomic_DNA"/>
</dbReference>
<dbReference type="Gene3D" id="1.20.58.460">
    <property type="entry name" value="Hyaluronidase post-catalytic domain-like"/>
    <property type="match status" value="1"/>
</dbReference>
<dbReference type="InterPro" id="IPR051822">
    <property type="entry name" value="Glycosyl_Hydrolase_84"/>
</dbReference>
<dbReference type="Proteomes" id="UP001596523">
    <property type="component" value="Unassembled WGS sequence"/>
</dbReference>
<dbReference type="InterPro" id="IPR029018">
    <property type="entry name" value="Hex-like_dom2"/>
</dbReference>
<dbReference type="InterPro" id="IPR017853">
    <property type="entry name" value="GH"/>
</dbReference>
<evidence type="ECO:0000259" key="6">
    <source>
        <dbReference type="PROSITE" id="PS50022"/>
    </source>
</evidence>
<feature type="region of interest" description="Disordered" evidence="4">
    <location>
        <begin position="28"/>
        <end position="55"/>
    </location>
</feature>
<accession>A0ABW2JF43</accession>
<dbReference type="PROSITE" id="PS50022">
    <property type="entry name" value="FA58C_3"/>
    <property type="match status" value="1"/>
</dbReference>
<reference evidence="9" key="1">
    <citation type="journal article" date="2019" name="Int. J. Syst. Evol. Microbiol.">
        <title>The Global Catalogue of Microorganisms (GCM) 10K type strain sequencing project: providing services to taxonomists for standard genome sequencing and annotation.</title>
        <authorList>
            <consortium name="The Broad Institute Genomics Platform"/>
            <consortium name="The Broad Institute Genome Sequencing Center for Infectious Disease"/>
            <person name="Wu L."/>
            <person name="Ma J."/>
        </authorList>
    </citation>
    <scope>NUCLEOTIDE SEQUENCE [LARGE SCALE GENOMIC DNA]</scope>
    <source>
        <strain evidence="9">SYNS20</strain>
    </source>
</reference>
<feature type="active site" description="Proton donor" evidence="3">
    <location>
        <position position="305"/>
    </location>
</feature>
<evidence type="ECO:0000256" key="5">
    <source>
        <dbReference type="SAM" id="SignalP"/>
    </source>
</evidence>
<dbReference type="SUPFAM" id="SSF55545">
    <property type="entry name" value="beta-N-acetylhexosaminidase-like domain"/>
    <property type="match status" value="1"/>
</dbReference>
<dbReference type="InterPro" id="IPR008979">
    <property type="entry name" value="Galactose-bd-like_sf"/>
</dbReference>
<dbReference type="Gene3D" id="3.30.379.10">
    <property type="entry name" value="Chitobiase/beta-hexosaminidase domain 2-like"/>
    <property type="match status" value="1"/>
</dbReference>
<evidence type="ECO:0000256" key="1">
    <source>
        <dbReference type="ARBA" id="ARBA00022801"/>
    </source>
</evidence>
<dbReference type="Gene3D" id="2.60.120.260">
    <property type="entry name" value="Galactose-binding domain-like"/>
    <property type="match status" value="1"/>
</dbReference>
<dbReference type="Gene3D" id="3.20.20.80">
    <property type="entry name" value="Glycosidases"/>
    <property type="match status" value="1"/>
</dbReference>
<dbReference type="PANTHER" id="PTHR13170:SF16">
    <property type="entry name" value="PROTEIN O-GLCNACASE"/>
    <property type="match status" value="1"/>
</dbReference>
<evidence type="ECO:0000313" key="8">
    <source>
        <dbReference type="EMBL" id="MFC7304669.1"/>
    </source>
</evidence>
<dbReference type="PROSITE" id="PS52009">
    <property type="entry name" value="GH84"/>
    <property type="match status" value="1"/>
</dbReference>
<dbReference type="SUPFAM" id="SSF51445">
    <property type="entry name" value="(Trans)glycosidases"/>
    <property type="match status" value="1"/>
</dbReference>
<dbReference type="Pfam" id="PF07555">
    <property type="entry name" value="NAGidase"/>
    <property type="match status" value="1"/>
</dbReference>
<feature type="domain" description="F5/8 type C" evidence="6">
    <location>
        <begin position="631"/>
        <end position="775"/>
    </location>
</feature>
<sequence length="890" mass="94472">MTPRLPRSRSPLFGAILAVLALSLGAPAQAGAAPPPREDPGTAPITPAPQSLTPRADRAVITGTVTLVTGAKADTAALEVTERALRDAGARRIVRGAGPVENRLTVYVGGPAEDSPSSARALKSLGLKGPEGLRKGGHVLGVGAGRVVLSGVDAIGTYYAAQSLRQLLPHRARPGAQVGGVAVRDWPATALRGVIEGFYGTPWSHGARLDQLDFYGEHKMNLYVYSPKDDPYLREKWREPYPPEQLAQIKELVDRARSRHVDFTYALSPGLSVCYSSDAEVKALVDKFRTIADIGVRTFAVPLDDISYTDWNCPEDEAKWGTGGGAAGAAQAHLLNRVNREFIARHPGAEPLQMVPTEYYDVKATPYKKALAGQLDKDVLVEWTGNGVIAPTMTVAEARQAREVFGHAILTWDNYPVNDYVPNRLLLGPFNGREAGLAGELAGITANPMIQPYASKIALSTVADYTWNDRAYDAGTSWNAALKEMAGGDARAERALRVFSDASYGSLLNKQQAPELAAQFDEFWSGDGDAGRLGRALEEFGAAPGVLRERLPERGFLADAEPWLDSAQAWGAATRTALDMVEAARAGRGAEAWELRRKLPELTAKARSFTTKAPDGRTMAVLVGDGVLDTFIEDAIAEHNRLTGVPGRPEASSSLGTHQDNTPARMADGDDTTYYWSSAAPQAGDHVGLDLRTVRELGGIRLAMGKAGSAQDYVHEGVLECSADGEQWQRLTAFSGKPEVTFTPPDGTKARYVRARSTAAQDNWLVVRDFSVTGAGVDVTGGPPPADGSALRAAADGDPDTVYRAARAPQSGESLTVGLGGTRAVSSVTVLAATAGATADVQVRSADGWRSIGRLSGAYTKVPGSTTADAVRLVWGADSGVPEVAEVIVR</sequence>
<dbReference type="InterPro" id="IPR049019">
    <property type="entry name" value="NagJ-like_helical"/>
</dbReference>
<dbReference type="Pfam" id="PF00754">
    <property type="entry name" value="F5_F8_type_C"/>
    <property type="match status" value="1"/>
</dbReference>
<dbReference type="InterPro" id="IPR000421">
    <property type="entry name" value="FA58C"/>
</dbReference>
<keyword evidence="9" id="KW-1185">Reference proteome</keyword>
<comment type="caution">
    <text evidence="8">The sequence shown here is derived from an EMBL/GenBank/DDBJ whole genome shotgun (WGS) entry which is preliminary data.</text>
</comment>
<keyword evidence="5" id="KW-0732">Signal</keyword>
<evidence type="ECO:0000256" key="4">
    <source>
        <dbReference type="SAM" id="MobiDB-lite"/>
    </source>
</evidence>
<dbReference type="RefSeq" id="WP_381829282.1">
    <property type="nucleotide sequence ID" value="NZ_JBHTCF010000003.1"/>
</dbReference>
<keyword evidence="2 3" id="KW-0326">Glycosidase</keyword>
<dbReference type="InterPro" id="IPR015882">
    <property type="entry name" value="HEX_bac_N"/>
</dbReference>
<feature type="domain" description="GH84" evidence="7">
    <location>
        <begin position="190"/>
        <end position="470"/>
    </location>
</feature>
<feature type="signal peptide" evidence="5">
    <location>
        <begin position="1"/>
        <end position="32"/>
    </location>
</feature>
<evidence type="ECO:0000259" key="7">
    <source>
        <dbReference type="PROSITE" id="PS52009"/>
    </source>
</evidence>
<keyword evidence="1 3" id="KW-0378">Hydrolase</keyword>